<keyword evidence="2" id="KW-1185">Reference proteome</keyword>
<proteinExistence type="predicted"/>
<organism evidence="1 2">
    <name type="scientific">Desulfoluna limicola</name>
    <dbReference type="NCBI Taxonomy" id="2810562"/>
    <lineage>
        <taxon>Bacteria</taxon>
        <taxon>Pseudomonadati</taxon>
        <taxon>Thermodesulfobacteriota</taxon>
        <taxon>Desulfobacteria</taxon>
        <taxon>Desulfobacterales</taxon>
        <taxon>Desulfolunaceae</taxon>
        <taxon>Desulfoluna</taxon>
    </lineage>
</organism>
<evidence type="ECO:0000313" key="1">
    <source>
        <dbReference type="EMBL" id="BCS98939.1"/>
    </source>
</evidence>
<evidence type="ECO:0000313" key="2">
    <source>
        <dbReference type="Proteomes" id="UP001320148"/>
    </source>
</evidence>
<sequence length="69" mass="7073">MHKPAAFVSGEARAEGPCALARGTRDKAQGQYAFEVAHLAAGGMLFPATLTIEGFKGSHENIASAQSAA</sequence>
<gene>
    <name evidence="1" type="ORF">DSLASN_45710</name>
</gene>
<reference evidence="1 2" key="1">
    <citation type="submission" date="2021-02" db="EMBL/GenBank/DDBJ databases">
        <title>Complete genome of Desulfoluna sp. strain ASN36.</title>
        <authorList>
            <person name="Takahashi A."/>
            <person name="Kojima H."/>
            <person name="Fukui M."/>
        </authorList>
    </citation>
    <scope>NUCLEOTIDE SEQUENCE [LARGE SCALE GENOMIC DNA]</scope>
    <source>
        <strain evidence="1 2">ASN36</strain>
    </source>
</reference>
<dbReference type="Proteomes" id="UP001320148">
    <property type="component" value="Chromosome"/>
</dbReference>
<dbReference type="EMBL" id="AP024488">
    <property type="protein sequence ID" value="BCS98939.1"/>
    <property type="molecule type" value="Genomic_DNA"/>
</dbReference>
<accession>A0ABN6F996</accession>
<protein>
    <submittedName>
        <fullName evidence="1">Uncharacterized protein</fullName>
    </submittedName>
</protein>
<name>A0ABN6F996_9BACT</name>